<accession>A0ABD3B3Z7</accession>
<protein>
    <recommendedName>
        <fullName evidence="12">Subtilisin-like protease</fullName>
    </recommendedName>
</protein>
<dbReference type="Gene3D" id="3.40.50.200">
    <property type="entry name" value="Peptidase S8/S53 domain"/>
    <property type="match status" value="1"/>
</dbReference>
<evidence type="ECO:0008006" key="12">
    <source>
        <dbReference type="Google" id="ProtNLM"/>
    </source>
</evidence>
<dbReference type="GO" id="GO:0004252">
    <property type="term" value="F:serine-type endopeptidase activity"/>
    <property type="evidence" value="ECO:0007669"/>
    <property type="project" value="UniProtKB-UniRule"/>
</dbReference>
<evidence type="ECO:0000259" key="9">
    <source>
        <dbReference type="Pfam" id="PF17766"/>
    </source>
</evidence>
<dbReference type="CDD" id="cd04852">
    <property type="entry name" value="Peptidases_S8_3"/>
    <property type="match status" value="1"/>
</dbReference>
<dbReference type="EMBL" id="JBJUIK010000001">
    <property type="protein sequence ID" value="KAL3538244.1"/>
    <property type="molecule type" value="Genomic_DNA"/>
</dbReference>
<dbReference type="FunFam" id="3.40.50.200:FF:000006">
    <property type="entry name" value="Subtilisin-like protease SBT1.5"/>
    <property type="match status" value="1"/>
</dbReference>
<reference evidence="10 11" key="1">
    <citation type="submission" date="2024-11" db="EMBL/GenBank/DDBJ databases">
        <title>A near-complete genome assembly of Cinchona calisaya.</title>
        <authorList>
            <person name="Lian D.C."/>
            <person name="Zhao X.W."/>
            <person name="Wei L."/>
        </authorList>
    </citation>
    <scope>NUCLEOTIDE SEQUENCE [LARGE SCALE GENOMIC DNA]</scope>
    <source>
        <tissue evidence="10">Nenye</tissue>
    </source>
</reference>
<evidence type="ECO:0000256" key="6">
    <source>
        <dbReference type="PIRSR" id="PIRSR615500-1"/>
    </source>
</evidence>
<evidence type="ECO:0000313" key="10">
    <source>
        <dbReference type="EMBL" id="KAL3538244.1"/>
    </source>
</evidence>
<dbReference type="PROSITE" id="PS00138">
    <property type="entry name" value="SUBTILASE_SER"/>
    <property type="match status" value="1"/>
</dbReference>
<proteinExistence type="inferred from homology"/>
<comment type="similarity">
    <text evidence="1 7">Belongs to the peptidase S8 family.</text>
</comment>
<dbReference type="Gene3D" id="2.60.40.2310">
    <property type="match status" value="1"/>
</dbReference>
<dbReference type="GO" id="GO:0006508">
    <property type="term" value="P:proteolysis"/>
    <property type="evidence" value="ECO:0007669"/>
    <property type="project" value="UniProtKB-KW"/>
</dbReference>
<dbReference type="InterPro" id="IPR023828">
    <property type="entry name" value="Peptidase_S8_Ser-AS"/>
</dbReference>
<dbReference type="PANTHER" id="PTHR10795">
    <property type="entry name" value="PROPROTEIN CONVERTASE SUBTILISIN/KEXIN"/>
    <property type="match status" value="1"/>
</dbReference>
<comment type="caution">
    <text evidence="10">The sequence shown here is derived from an EMBL/GenBank/DDBJ whole genome shotgun (WGS) entry which is preliminary data.</text>
</comment>
<sequence>MDTTHTYKFLSLNPTTGLWPASDYGNDVIVGVIDSGVWPESPSYKDDGMSPIPSKWKGTCEAGQDFNSSLCNLKLIGAQYFNKGLVAANPNIVLSMNSTRDTIGHGTHTSSTIAGNYVEDASFFGYASGTARGIAPRARVAMYKVGWAEGTYTSDMIAGIDQAVADGVDVISISMGINFVPLYEDPIAIASFGAMEKGVVFSCSAGNSGPSLGTLHNGIPWTMTVAAGTIDRSFAGTLTLGNGLTITGWTTFPARAIVEDLPLIYNQTISGCNSSELLSEVYGIVICDNFGSFFNHENISKSPVPAVIFFSDEPSVKEFSDFPDPGVILSTKYRQDVINYALNGVEPSASITFQQTILETEPAPLVADYSSRGPAPSYPNILKPDVMAPGTLVLAAWIPNVGVATIGNKIVLSSDFTLESGTSMACPHASGIAALLKGAHPEWSPAAIRSAMMTTANTLDNTQNPIKDMGFDYNIASPLAMGAGHVNPNAALDPGLVYDATTQDYINLLCSMNLTRNQIASIVRSTSYNCSNPSFDLNYPSFIALYKNGSYNVTSKKFERTVTNVGSGGATYTAVVTAPEGSIVEVRPKTLAFQEKYDKQSYSLTIIFPSQKNAAVTFGSITWNEVGGTHIVRSPIVVSPSFAIWS</sequence>
<gene>
    <name evidence="10" type="ORF">ACH5RR_001610</name>
</gene>
<dbReference type="PRINTS" id="PR00723">
    <property type="entry name" value="SUBTILISIN"/>
</dbReference>
<evidence type="ECO:0000256" key="7">
    <source>
        <dbReference type="PROSITE-ProRule" id="PRU01240"/>
    </source>
</evidence>
<dbReference type="AlphaFoldDB" id="A0ABD3B3Z7"/>
<dbReference type="Gene3D" id="3.50.30.30">
    <property type="match status" value="1"/>
</dbReference>
<evidence type="ECO:0000256" key="1">
    <source>
        <dbReference type="ARBA" id="ARBA00011073"/>
    </source>
</evidence>
<keyword evidence="3" id="KW-0732">Signal</keyword>
<feature type="domain" description="Subtilisin-like protease fibronectin type-III" evidence="9">
    <location>
        <begin position="536"/>
        <end position="638"/>
    </location>
</feature>
<name>A0ABD3B3Z7_9GENT</name>
<keyword evidence="4 7" id="KW-0378">Hydrolase</keyword>
<dbReference type="Pfam" id="PF00082">
    <property type="entry name" value="Peptidase_S8"/>
    <property type="match status" value="1"/>
</dbReference>
<evidence type="ECO:0000256" key="2">
    <source>
        <dbReference type="ARBA" id="ARBA00022670"/>
    </source>
</evidence>
<dbReference type="InterPro" id="IPR000209">
    <property type="entry name" value="Peptidase_S8/S53_dom"/>
</dbReference>
<evidence type="ECO:0000256" key="5">
    <source>
        <dbReference type="ARBA" id="ARBA00022825"/>
    </source>
</evidence>
<keyword evidence="2 7" id="KW-0645">Protease</keyword>
<feature type="active site" description="Charge relay system" evidence="6 7">
    <location>
        <position position="105"/>
    </location>
</feature>
<keyword evidence="5 7" id="KW-0720">Serine protease</keyword>
<feature type="active site" description="Charge relay system" evidence="6 7">
    <location>
        <position position="34"/>
    </location>
</feature>
<evidence type="ECO:0000313" key="11">
    <source>
        <dbReference type="Proteomes" id="UP001630127"/>
    </source>
</evidence>
<dbReference type="PROSITE" id="PS51892">
    <property type="entry name" value="SUBTILASE"/>
    <property type="match status" value="1"/>
</dbReference>
<evidence type="ECO:0000256" key="4">
    <source>
        <dbReference type="ARBA" id="ARBA00022801"/>
    </source>
</evidence>
<dbReference type="InterPro" id="IPR045051">
    <property type="entry name" value="SBT"/>
</dbReference>
<evidence type="ECO:0000256" key="3">
    <source>
        <dbReference type="ARBA" id="ARBA00022729"/>
    </source>
</evidence>
<dbReference type="InterPro" id="IPR015500">
    <property type="entry name" value="Peptidase_S8_subtilisin-rel"/>
</dbReference>
<dbReference type="InterPro" id="IPR041469">
    <property type="entry name" value="Subtilisin-like_FN3"/>
</dbReference>
<dbReference type="InterPro" id="IPR034197">
    <property type="entry name" value="Peptidases_S8_3"/>
</dbReference>
<organism evidence="10 11">
    <name type="scientific">Cinchona calisaya</name>
    <dbReference type="NCBI Taxonomy" id="153742"/>
    <lineage>
        <taxon>Eukaryota</taxon>
        <taxon>Viridiplantae</taxon>
        <taxon>Streptophyta</taxon>
        <taxon>Embryophyta</taxon>
        <taxon>Tracheophyta</taxon>
        <taxon>Spermatophyta</taxon>
        <taxon>Magnoliopsida</taxon>
        <taxon>eudicotyledons</taxon>
        <taxon>Gunneridae</taxon>
        <taxon>Pentapetalae</taxon>
        <taxon>asterids</taxon>
        <taxon>lamiids</taxon>
        <taxon>Gentianales</taxon>
        <taxon>Rubiaceae</taxon>
        <taxon>Cinchonoideae</taxon>
        <taxon>Cinchoneae</taxon>
        <taxon>Cinchona</taxon>
    </lineage>
</organism>
<evidence type="ECO:0000259" key="8">
    <source>
        <dbReference type="Pfam" id="PF00082"/>
    </source>
</evidence>
<feature type="domain" description="Peptidase S8/S53" evidence="8">
    <location>
        <begin position="25"/>
        <end position="461"/>
    </location>
</feature>
<dbReference type="Pfam" id="PF17766">
    <property type="entry name" value="fn3_6"/>
    <property type="match status" value="1"/>
</dbReference>
<keyword evidence="11" id="KW-1185">Reference proteome</keyword>
<dbReference type="SUPFAM" id="SSF52743">
    <property type="entry name" value="Subtilisin-like"/>
    <property type="match status" value="1"/>
</dbReference>
<dbReference type="InterPro" id="IPR036852">
    <property type="entry name" value="Peptidase_S8/S53_dom_sf"/>
</dbReference>
<dbReference type="Proteomes" id="UP001630127">
    <property type="component" value="Unassembled WGS sequence"/>
</dbReference>
<feature type="active site" description="Charge relay system" evidence="6 7">
    <location>
        <position position="423"/>
    </location>
</feature>